<comment type="caution">
    <text evidence="3">The sequence shown here is derived from an EMBL/GenBank/DDBJ whole genome shotgun (WGS) entry which is preliminary data.</text>
</comment>
<dbReference type="InterPro" id="IPR023214">
    <property type="entry name" value="HAD_sf"/>
</dbReference>
<name>A0A5C8NMY5_9ACTN</name>
<dbReference type="Gene3D" id="3.40.50.1000">
    <property type="entry name" value="HAD superfamily/HAD-like"/>
    <property type="match status" value="1"/>
</dbReference>
<gene>
    <name evidence="3" type="ORF">FHP06_06315</name>
</gene>
<dbReference type="OrthoDB" id="193314at2"/>
<evidence type="ECO:0000313" key="4">
    <source>
        <dbReference type="Proteomes" id="UP000321571"/>
    </source>
</evidence>
<evidence type="ECO:0000313" key="3">
    <source>
        <dbReference type="EMBL" id="TXL62305.1"/>
    </source>
</evidence>
<accession>A0A5C8NMY5</accession>
<dbReference type="AlphaFoldDB" id="A0A5C8NMY5"/>
<feature type="signal peptide" evidence="2">
    <location>
        <begin position="1"/>
        <end position="36"/>
    </location>
</feature>
<dbReference type="Proteomes" id="UP000321571">
    <property type="component" value="Unassembled WGS sequence"/>
</dbReference>
<dbReference type="PANTHER" id="PTHR31284:SF10">
    <property type="entry name" value="ACID PHOSPHATASE-LIKE PROTEIN"/>
    <property type="match status" value="1"/>
</dbReference>
<dbReference type="InterPro" id="IPR036412">
    <property type="entry name" value="HAD-like_sf"/>
</dbReference>
<sequence length="284" mass="30793">MSITSSRARGSRLLSISGWVAAGASVLLLAAGSAGARNAPNVPPPPEHPTKSTQIQNIDQVRTAIKGYYGDTTTTQVDPVDNSVDGGDKALHTFDPNGAYAKEVGKIVTAAERTLKWHRDRKGDGKKAVLFDVDDTTINTYSYEIYSNFVYNPSINAAFVDNPDFDLPAVPHMVDLVNFAKDHGYEVFYLTGRGVAQLDGTIQDLDAAGYAPKAENVYTKDLTAPWLSSCAPSCATIQYKSLTRQHIESLGFNIVASFGDQYSDLEGGFADRTVKLPNPMYYLP</sequence>
<proteinExistence type="predicted"/>
<organism evidence="3 4">
    <name type="scientific">Aeromicrobium terrae</name>
    <dbReference type="NCBI Taxonomy" id="2498846"/>
    <lineage>
        <taxon>Bacteria</taxon>
        <taxon>Bacillati</taxon>
        <taxon>Actinomycetota</taxon>
        <taxon>Actinomycetes</taxon>
        <taxon>Propionibacteriales</taxon>
        <taxon>Nocardioidaceae</taxon>
        <taxon>Aeromicrobium</taxon>
    </lineage>
</organism>
<keyword evidence="4" id="KW-1185">Reference proteome</keyword>
<dbReference type="Pfam" id="PF03767">
    <property type="entry name" value="Acid_phosphat_B"/>
    <property type="match status" value="1"/>
</dbReference>
<evidence type="ECO:0000256" key="1">
    <source>
        <dbReference type="ARBA" id="ARBA00022729"/>
    </source>
</evidence>
<dbReference type="SUPFAM" id="SSF56784">
    <property type="entry name" value="HAD-like"/>
    <property type="match status" value="1"/>
</dbReference>
<evidence type="ECO:0000256" key="2">
    <source>
        <dbReference type="SAM" id="SignalP"/>
    </source>
</evidence>
<protein>
    <submittedName>
        <fullName evidence="3">Acid phosphatase</fullName>
    </submittedName>
</protein>
<feature type="chain" id="PRO_5023049378" evidence="2">
    <location>
        <begin position="37"/>
        <end position="284"/>
    </location>
</feature>
<reference evidence="3 4" key="1">
    <citation type="submission" date="2019-06" db="EMBL/GenBank/DDBJ databases">
        <title>Aeromicrobium sp. nov., isolated from a maize field.</title>
        <authorList>
            <person name="Lin S.-Y."/>
            <person name="Tsai C.-F."/>
            <person name="Young C.-C."/>
        </authorList>
    </citation>
    <scope>NUCLEOTIDE SEQUENCE [LARGE SCALE GENOMIC DNA]</scope>
    <source>
        <strain evidence="3 4">CC-CFT486</strain>
    </source>
</reference>
<dbReference type="InterPro" id="IPR005519">
    <property type="entry name" value="Acid_phosphat_B-like"/>
</dbReference>
<dbReference type="EMBL" id="VDUX01000002">
    <property type="protein sequence ID" value="TXL62305.1"/>
    <property type="molecule type" value="Genomic_DNA"/>
</dbReference>
<dbReference type="RefSeq" id="WP_147684856.1">
    <property type="nucleotide sequence ID" value="NZ_VDUX01000002.1"/>
</dbReference>
<keyword evidence="1 2" id="KW-0732">Signal</keyword>
<dbReference type="PANTHER" id="PTHR31284">
    <property type="entry name" value="ACID PHOSPHATASE-LIKE PROTEIN"/>
    <property type="match status" value="1"/>
</dbReference>